<evidence type="ECO:0000256" key="1">
    <source>
        <dbReference type="ARBA" id="ARBA00009024"/>
    </source>
</evidence>
<dbReference type="AlphaFoldDB" id="A0A818IQJ5"/>
<dbReference type="Proteomes" id="UP000663869">
    <property type="component" value="Unassembled WGS sequence"/>
</dbReference>
<evidence type="ECO:0000313" key="3">
    <source>
        <dbReference type="Proteomes" id="UP000663869"/>
    </source>
</evidence>
<name>A0A818IQJ5_9BILA</name>
<comment type="similarity">
    <text evidence="1">Belongs to the cornifelin family.</text>
</comment>
<dbReference type="PANTHER" id="PTHR15907">
    <property type="entry name" value="DUF614 FAMILY PROTEIN-RELATED"/>
    <property type="match status" value="1"/>
</dbReference>
<organism evidence="2 3">
    <name type="scientific">Rotaria socialis</name>
    <dbReference type="NCBI Taxonomy" id="392032"/>
    <lineage>
        <taxon>Eukaryota</taxon>
        <taxon>Metazoa</taxon>
        <taxon>Spiralia</taxon>
        <taxon>Gnathifera</taxon>
        <taxon>Rotifera</taxon>
        <taxon>Eurotatoria</taxon>
        <taxon>Bdelloidea</taxon>
        <taxon>Philodinida</taxon>
        <taxon>Philodinidae</taxon>
        <taxon>Rotaria</taxon>
    </lineage>
</organism>
<reference evidence="2" key="1">
    <citation type="submission" date="2021-02" db="EMBL/GenBank/DDBJ databases">
        <authorList>
            <person name="Nowell W R."/>
        </authorList>
    </citation>
    <scope>NUCLEOTIDE SEQUENCE</scope>
</reference>
<gene>
    <name evidence="2" type="ORF">FME351_LOCUS18342</name>
</gene>
<accession>A0A818IQJ5</accession>
<proteinExistence type="inferred from homology"/>
<evidence type="ECO:0000313" key="2">
    <source>
        <dbReference type="EMBL" id="CAF3528329.1"/>
    </source>
</evidence>
<protein>
    <submittedName>
        <fullName evidence="2">Uncharacterized protein</fullName>
    </submittedName>
</protein>
<comment type="caution">
    <text evidence="2">The sequence shown here is derived from an EMBL/GenBank/DDBJ whole genome shotgun (WGS) entry which is preliminary data.</text>
</comment>
<dbReference type="EMBL" id="CAJNYU010002277">
    <property type="protein sequence ID" value="CAF3528329.1"/>
    <property type="molecule type" value="Genomic_DNA"/>
</dbReference>
<dbReference type="Pfam" id="PF04749">
    <property type="entry name" value="PLAC8"/>
    <property type="match status" value="1"/>
</dbReference>
<sequence>MAINLKAITATITSQPTADEKLKPSSADWNTKLLESFSPVADGILYCCCCCICEGLLHARAGEHFCSCALPGSSQSLRTKIRMAYGIKGSLFEDCWTSCIFCPCNLLQMKKELDHRNVSDYCAST</sequence>
<dbReference type="InterPro" id="IPR006461">
    <property type="entry name" value="PLAC_motif_containing"/>
</dbReference>